<reference evidence="3" key="1">
    <citation type="submission" date="2020-11" db="EMBL/GenBank/DDBJ databases">
        <authorList>
            <person name="Whitehead M."/>
        </authorList>
    </citation>
    <scope>NUCLEOTIDE SEQUENCE</scope>
    <source>
        <strain evidence="3">EGII</strain>
    </source>
</reference>
<organism evidence="3 4">
    <name type="scientific">Ceratitis capitata</name>
    <name type="common">Mediterranean fruit fly</name>
    <name type="synonym">Tephritis capitata</name>
    <dbReference type="NCBI Taxonomy" id="7213"/>
    <lineage>
        <taxon>Eukaryota</taxon>
        <taxon>Metazoa</taxon>
        <taxon>Ecdysozoa</taxon>
        <taxon>Arthropoda</taxon>
        <taxon>Hexapoda</taxon>
        <taxon>Insecta</taxon>
        <taxon>Pterygota</taxon>
        <taxon>Neoptera</taxon>
        <taxon>Endopterygota</taxon>
        <taxon>Diptera</taxon>
        <taxon>Brachycera</taxon>
        <taxon>Muscomorpha</taxon>
        <taxon>Tephritoidea</taxon>
        <taxon>Tephritidae</taxon>
        <taxon>Ceratitis</taxon>
        <taxon>Ceratitis</taxon>
    </lineage>
</organism>
<dbReference type="Proteomes" id="UP000606786">
    <property type="component" value="Unassembled WGS sequence"/>
</dbReference>
<feature type="chain" id="PRO_5032614505" evidence="2">
    <location>
        <begin position="26"/>
        <end position="102"/>
    </location>
</feature>
<feature type="transmembrane region" description="Helical" evidence="1">
    <location>
        <begin position="37"/>
        <end position="57"/>
    </location>
</feature>
<evidence type="ECO:0000313" key="3">
    <source>
        <dbReference type="EMBL" id="CAD7005428.1"/>
    </source>
</evidence>
<keyword evidence="1" id="KW-0472">Membrane</keyword>
<keyword evidence="2" id="KW-0732">Signal</keyword>
<dbReference type="AlphaFoldDB" id="A0A811V4F7"/>
<feature type="signal peptide" evidence="2">
    <location>
        <begin position="1"/>
        <end position="25"/>
    </location>
</feature>
<protein>
    <submittedName>
        <fullName evidence="3">(Mediterranean fruit fly) hypothetical protein</fullName>
    </submittedName>
</protein>
<keyword evidence="1" id="KW-0812">Transmembrane</keyword>
<keyword evidence="1" id="KW-1133">Transmembrane helix</keyword>
<sequence length="102" mass="12006">MLLLKQGLFIFLISVLFLRRRQTCALAYTASEDMTMCLAMQVCVCLCVCLYVFYNIVVYASRISSRQQTAQQWSVYANRFYAWLALVELTKYLVQYSERNEE</sequence>
<keyword evidence="4" id="KW-1185">Reference proteome</keyword>
<evidence type="ECO:0000256" key="2">
    <source>
        <dbReference type="SAM" id="SignalP"/>
    </source>
</evidence>
<dbReference type="EMBL" id="CAJHJT010000034">
    <property type="protein sequence ID" value="CAD7005428.1"/>
    <property type="molecule type" value="Genomic_DNA"/>
</dbReference>
<accession>A0A811V4F7</accession>
<evidence type="ECO:0000256" key="1">
    <source>
        <dbReference type="SAM" id="Phobius"/>
    </source>
</evidence>
<proteinExistence type="predicted"/>
<comment type="caution">
    <text evidence="3">The sequence shown here is derived from an EMBL/GenBank/DDBJ whole genome shotgun (WGS) entry which is preliminary data.</text>
</comment>
<evidence type="ECO:0000313" key="4">
    <source>
        <dbReference type="Proteomes" id="UP000606786"/>
    </source>
</evidence>
<gene>
    <name evidence="3" type="ORF">CCAP1982_LOCUS13789</name>
</gene>
<name>A0A811V4F7_CERCA</name>